<sequence length="127" mass="13966">MGDPLHSVPAIVTYGGTDDEPEMVVFVATNEGYLHAIVGGSELSTITDLPSVTLPGREIFAFVPKDLLPNLVTFYRNKAGADRKYGLDGEITSWVIDNDGDQKIEPSEEDRVYLYVGMRRGGAMPWM</sequence>
<dbReference type="AlphaFoldDB" id="A0A3B1B0A0"/>
<evidence type="ECO:0000313" key="1">
    <source>
        <dbReference type="EMBL" id="VAX11759.1"/>
    </source>
</evidence>
<name>A0A3B1B0A0_9ZZZZ</name>
<proteinExistence type="predicted"/>
<protein>
    <submittedName>
        <fullName evidence="1">Type IV fimbrial biogenesis protein PilY1</fullName>
    </submittedName>
</protein>
<gene>
    <name evidence="1" type="ORF">MNBD_GAMMA26-82</name>
</gene>
<organism evidence="1">
    <name type="scientific">hydrothermal vent metagenome</name>
    <dbReference type="NCBI Taxonomy" id="652676"/>
    <lineage>
        <taxon>unclassified sequences</taxon>
        <taxon>metagenomes</taxon>
        <taxon>ecological metagenomes</taxon>
    </lineage>
</organism>
<reference evidence="1" key="1">
    <citation type="submission" date="2018-06" db="EMBL/GenBank/DDBJ databases">
        <authorList>
            <person name="Zhirakovskaya E."/>
        </authorList>
    </citation>
    <scope>NUCLEOTIDE SEQUENCE</scope>
</reference>
<dbReference type="EMBL" id="UOFX01000090">
    <property type="protein sequence ID" value="VAX11759.1"/>
    <property type="molecule type" value="Genomic_DNA"/>
</dbReference>
<accession>A0A3B1B0A0</accession>